<accession>A0A5Q2TM48</accession>
<sequence>MMDIKVTDIQKTESSILYADVRPMAHKTSHTYDISFTTIIQDHVINSNITIDYSKDLSFNKAEQIIKDILTGGDQT</sequence>
<dbReference type="KEGG" id="grc:GI584_14320"/>
<proteinExistence type="predicted"/>
<gene>
    <name evidence="1" type="ORF">GI584_14320</name>
</gene>
<keyword evidence="2" id="KW-1185">Reference proteome</keyword>
<organism evidence="1 2">
    <name type="scientific">Gracilibacillus salitolerans</name>
    <dbReference type="NCBI Taxonomy" id="2663022"/>
    <lineage>
        <taxon>Bacteria</taxon>
        <taxon>Bacillati</taxon>
        <taxon>Bacillota</taxon>
        <taxon>Bacilli</taxon>
        <taxon>Bacillales</taxon>
        <taxon>Bacillaceae</taxon>
        <taxon>Gracilibacillus</taxon>
    </lineage>
</organism>
<dbReference type="RefSeq" id="WP_153791621.1">
    <property type="nucleotide sequence ID" value="NZ_CP045915.1"/>
</dbReference>
<dbReference type="Proteomes" id="UP000339690">
    <property type="component" value="Chromosome"/>
</dbReference>
<protein>
    <submittedName>
        <fullName evidence="1">Uncharacterized protein</fullName>
    </submittedName>
</protein>
<evidence type="ECO:0000313" key="1">
    <source>
        <dbReference type="EMBL" id="QGH35147.1"/>
    </source>
</evidence>
<name>A0A5Q2TM48_9BACI</name>
<reference evidence="1 2" key="1">
    <citation type="submission" date="2019-11" db="EMBL/GenBank/DDBJ databases">
        <title>Gracilibacillus salitolerans sp. nov., a moderate halophile isolated from a saline soil in northwest China.</title>
        <authorList>
            <person name="Gan L."/>
        </authorList>
    </citation>
    <scope>NUCLEOTIDE SEQUENCE [LARGE SCALE GENOMIC DNA]</scope>
    <source>
        <strain evidence="1 2">SCU50</strain>
    </source>
</reference>
<dbReference type="EMBL" id="CP045915">
    <property type="protein sequence ID" value="QGH35147.1"/>
    <property type="molecule type" value="Genomic_DNA"/>
</dbReference>
<evidence type="ECO:0000313" key="2">
    <source>
        <dbReference type="Proteomes" id="UP000339690"/>
    </source>
</evidence>
<dbReference type="AlphaFoldDB" id="A0A5Q2TM48"/>